<feature type="transmembrane region" description="Helical" evidence="1">
    <location>
        <begin position="96"/>
        <end position="116"/>
    </location>
</feature>
<feature type="transmembrane region" description="Helical" evidence="1">
    <location>
        <begin position="136"/>
        <end position="157"/>
    </location>
</feature>
<feature type="transmembrane region" description="Helical" evidence="1">
    <location>
        <begin position="300"/>
        <end position="322"/>
    </location>
</feature>
<name>B4Q8I4_DROSI</name>
<organism evidence="2 3">
    <name type="scientific">Drosophila simulans</name>
    <name type="common">Fruit fly</name>
    <dbReference type="NCBI Taxonomy" id="7240"/>
    <lineage>
        <taxon>Eukaryota</taxon>
        <taxon>Metazoa</taxon>
        <taxon>Ecdysozoa</taxon>
        <taxon>Arthropoda</taxon>
        <taxon>Hexapoda</taxon>
        <taxon>Insecta</taxon>
        <taxon>Pterygota</taxon>
        <taxon>Neoptera</taxon>
        <taxon>Endopterygota</taxon>
        <taxon>Diptera</taxon>
        <taxon>Brachycera</taxon>
        <taxon>Muscomorpha</taxon>
        <taxon>Ephydroidea</taxon>
        <taxon>Drosophilidae</taxon>
        <taxon>Drosophila</taxon>
        <taxon>Sophophora</taxon>
    </lineage>
</organism>
<protein>
    <submittedName>
        <fullName evidence="2">GD23170</fullName>
    </submittedName>
</protein>
<sequence length="385" mass="44909">MCLKAALVCMEVPFIFVCFGLTYYFLKGDSENLAENGIYYCVHMVSQVAMSTISTFWLLLLCHSSSYSSMFVSVGNRVLQMDRVVRRSFADKHIRYDESLVVSFVIKVLLTMHHIVAQYTPHDKVIVNVRFPTVNVIIFELYYCCYFLYQLLLLSWLQAISTFLNSYIENVKDRGQLSTKLSRKLITVFDIYKEMGTIHFRMTNAWLRASSMLFISIYYTAHESTYTFYCLFALSETPMIDRVYVLIFKKLGTCLHPLLAVLLMGTANDRLRQLETQLSQNILLVELLHTPQDHLVLQKFARLISCKVSLAIEICILFILLYNQPQYQVLLLQQQSLPIRNFIWNRKIICDRDLVFEIYIYLIINAITFLQFLITDNKSVCEEGL</sequence>
<keyword evidence="3" id="KW-1185">Reference proteome</keyword>
<evidence type="ECO:0000256" key="1">
    <source>
        <dbReference type="SAM" id="Phobius"/>
    </source>
</evidence>
<keyword evidence="1" id="KW-0472">Membrane</keyword>
<gene>
    <name evidence="2" type="primary">Dsim\GD23170</name>
    <name evidence="2" type="ORF">Dsim_GD23170</name>
</gene>
<reference evidence="2 3" key="1">
    <citation type="journal article" date="2007" name="Nature">
        <title>Evolution of genes and genomes on the Drosophila phylogeny.</title>
        <authorList>
            <consortium name="Drosophila 12 Genomes Consortium"/>
            <person name="Clark A.G."/>
            <person name="Eisen M.B."/>
            <person name="Smith D.R."/>
            <person name="Bergman C.M."/>
            <person name="Oliver B."/>
            <person name="Markow T.A."/>
            <person name="Kaufman T.C."/>
            <person name="Kellis M."/>
            <person name="Gelbart W."/>
            <person name="Iyer V.N."/>
            <person name="Pollard D.A."/>
            <person name="Sackton T.B."/>
            <person name="Larracuente A.M."/>
            <person name="Singh N.D."/>
            <person name="Abad J.P."/>
            <person name="Abt D.N."/>
            <person name="Adryan B."/>
            <person name="Aguade M."/>
            <person name="Akashi H."/>
            <person name="Anderson W.W."/>
            <person name="Aquadro C.F."/>
            <person name="Ardell D.H."/>
            <person name="Arguello R."/>
            <person name="Artieri C.G."/>
            <person name="Barbash D.A."/>
            <person name="Barker D."/>
            <person name="Barsanti P."/>
            <person name="Batterham P."/>
            <person name="Batzoglou S."/>
            <person name="Begun D."/>
            <person name="Bhutkar A."/>
            <person name="Blanco E."/>
            <person name="Bosak S.A."/>
            <person name="Bradley R.K."/>
            <person name="Brand A.D."/>
            <person name="Brent M.R."/>
            <person name="Brooks A.N."/>
            <person name="Brown R.H."/>
            <person name="Butlin R.K."/>
            <person name="Caggese C."/>
            <person name="Calvi B.R."/>
            <person name="Bernardo de Carvalho A."/>
            <person name="Caspi A."/>
            <person name="Castrezana S."/>
            <person name="Celniker S.E."/>
            <person name="Chang J.L."/>
            <person name="Chapple C."/>
            <person name="Chatterji S."/>
            <person name="Chinwalla A."/>
            <person name="Civetta A."/>
            <person name="Clifton S.W."/>
            <person name="Comeron J.M."/>
            <person name="Costello J.C."/>
            <person name="Coyne J.A."/>
            <person name="Daub J."/>
            <person name="David R.G."/>
            <person name="Delcher A.L."/>
            <person name="Delehaunty K."/>
            <person name="Do C.B."/>
            <person name="Ebling H."/>
            <person name="Edwards K."/>
            <person name="Eickbush T."/>
            <person name="Evans J.D."/>
            <person name="Filipski A."/>
            <person name="Findeiss S."/>
            <person name="Freyhult E."/>
            <person name="Fulton L."/>
            <person name="Fulton R."/>
            <person name="Garcia A.C."/>
            <person name="Gardiner A."/>
            <person name="Garfield D.A."/>
            <person name="Garvin B.E."/>
            <person name="Gibson G."/>
            <person name="Gilbert D."/>
            <person name="Gnerre S."/>
            <person name="Godfrey J."/>
            <person name="Good R."/>
            <person name="Gotea V."/>
            <person name="Gravely B."/>
            <person name="Greenberg A.J."/>
            <person name="Griffiths-Jones S."/>
            <person name="Gross S."/>
            <person name="Guigo R."/>
            <person name="Gustafson E.A."/>
            <person name="Haerty W."/>
            <person name="Hahn M.W."/>
            <person name="Halligan D.L."/>
            <person name="Halpern A.L."/>
            <person name="Halter G.M."/>
            <person name="Han M.V."/>
            <person name="Heger A."/>
            <person name="Hillier L."/>
            <person name="Hinrichs A.S."/>
            <person name="Holmes I."/>
            <person name="Hoskins R.A."/>
            <person name="Hubisz M.J."/>
            <person name="Hultmark D."/>
            <person name="Huntley M.A."/>
            <person name="Jaffe D.B."/>
            <person name="Jagadeeshan S."/>
            <person name="Jeck W.R."/>
            <person name="Johnson J."/>
            <person name="Jones C.D."/>
            <person name="Jordan W.C."/>
            <person name="Karpen G.H."/>
            <person name="Kataoka E."/>
            <person name="Keightley P.D."/>
            <person name="Kheradpour P."/>
            <person name="Kirkness E.F."/>
            <person name="Koerich L.B."/>
            <person name="Kristiansen K."/>
            <person name="Kudrna D."/>
            <person name="Kulathinal R.J."/>
            <person name="Kumar S."/>
            <person name="Kwok R."/>
            <person name="Lander E."/>
            <person name="Langley C.H."/>
            <person name="Lapoint R."/>
            <person name="Lazzaro B.P."/>
            <person name="Lee S.J."/>
            <person name="Levesque L."/>
            <person name="Li R."/>
            <person name="Lin C.F."/>
            <person name="Lin M.F."/>
            <person name="Lindblad-Toh K."/>
            <person name="Llopart A."/>
            <person name="Long M."/>
            <person name="Low L."/>
            <person name="Lozovsky E."/>
            <person name="Lu J."/>
            <person name="Luo M."/>
            <person name="Machado C.A."/>
            <person name="Makalowski W."/>
            <person name="Marzo M."/>
            <person name="Matsuda M."/>
            <person name="Matzkin L."/>
            <person name="McAllister B."/>
            <person name="McBride C.S."/>
            <person name="McKernan B."/>
            <person name="McKernan K."/>
            <person name="Mendez-Lago M."/>
            <person name="Minx P."/>
            <person name="Mollenhauer M.U."/>
            <person name="Montooth K."/>
            <person name="Mount S.M."/>
            <person name="Mu X."/>
            <person name="Myers E."/>
            <person name="Negre B."/>
            <person name="Newfeld S."/>
            <person name="Nielsen R."/>
            <person name="Noor M.A."/>
            <person name="O'Grady P."/>
            <person name="Pachter L."/>
            <person name="Papaceit M."/>
            <person name="Parisi M.J."/>
            <person name="Parisi M."/>
            <person name="Parts L."/>
            <person name="Pedersen J.S."/>
            <person name="Pesole G."/>
            <person name="Phillippy A.M."/>
            <person name="Ponting C.P."/>
            <person name="Pop M."/>
            <person name="Porcelli D."/>
            <person name="Powell J.R."/>
            <person name="Prohaska S."/>
            <person name="Pruitt K."/>
            <person name="Puig M."/>
            <person name="Quesneville H."/>
            <person name="Ram K.R."/>
            <person name="Rand D."/>
            <person name="Rasmussen M.D."/>
            <person name="Reed L.K."/>
            <person name="Reenan R."/>
            <person name="Reily A."/>
            <person name="Remington K.A."/>
            <person name="Rieger T.T."/>
            <person name="Ritchie M.G."/>
            <person name="Robin C."/>
            <person name="Rogers Y.H."/>
            <person name="Rohde C."/>
            <person name="Rozas J."/>
            <person name="Rubenfield M.J."/>
            <person name="Ruiz A."/>
            <person name="Russo S."/>
            <person name="Salzberg S.L."/>
            <person name="Sanchez-Gracia A."/>
            <person name="Saranga D.J."/>
            <person name="Sato H."/>
            <person name="Schaeffer S.W."/>
            <person name="Schatz M.C."/>
            <person name="Schlenke T."/>
            <person name="Schwartz R."/>
            <person name="Segarra C."/>
            <person name="Singh R.S."/>
            <person name="Sirot L."/>
            <person name="Sirota M."/>
            <person name="Sisneros N.B."/>
            <person name="Smith C.D."/>
            <person name="Smith T.F."/>
            <person name="Spieth J."/>
            <person name="Stage D.E."/>
            <person name="Stark A."/>
            <person name="Stephan W."/>
            <person name="Strausberg R.L."/>
            <person name="Strempel S."/>
            <person name="Sturgill D."/>
            <person name="Sutton G."/>
            <person name="Sutton G.G."/>
            <person name="Tao W."/>
            <person name="Teichmann S."/>
            <person name="Tobari Y.N."/>
            <person name="Tomimura Y."/>
            <person name="Tsolas J.M."/>
            <person name="Valente V.L."/>
            <person name="Venter E."/>
            <person name="Venter J.C."/>
            <person name="Vicario S."/>
            <person name="Vieira F.G."/>
            <person name="Vilella A.J."/>
            <person name="Villasante A."/>
            <person name="Walenz B."/>
            <person name="Wang J."/>
            <person name="Wasserman M."/>
            <person name="Watts T."/>
            <person name="Wilson D."/>
            <person name="Wilson R.K."/>
            <person name="Wing R.A."/>
            <person name="Wolfner M.F."/>
            <person name="Wong A."/>
            <person name="Wong G.K."/>
            <person name="Wu C.I."/>
            <person name="Wu G."/>
            <person name="Yamamoto D."/>
            <person name="Yang H.P."/>
            <person name="Yang S.P."/>
            <person name="Yorke J.A."/>
            <person name="Yoshida K."/>
            <person name="Zdobnov E."/>
            <person name="Zhang P."/>
            <person name="Zhang Y."/>
            <person name="Zimin A.V."/>
            <person name="Baldwin J."/>
            <person name="Abdouelleil A."/>
            <person name="Abdulkadir J."/>
            <person name="Abebe A."/>
            <person name="Abera B."/>
            <person name="Abreu J."/>
            <person name="Acer S.C."/>
            <person name="Aftuck L."/>
            <person name="Alexander A."/>
            <person name="An P."/>
            <person name="Anderson E."/>
            <person name="Anderson S."/>
            <person name="Arachi H."/>
            <person name="Azer M."/>
            <person name="Bachantsang P."/>
            <person name="Barry A."/>
            <person name="Bayul T."/>
            <person name="Berlin A."/>
            <person name="Bessette D."/>
            <person name="Bloom T."/>
            <person name="Blye J."/>
            <person name="Boguslavskiy L."/>
            <person name="Bonnet C."/>
            <person name="Boukhgalter B."/>
            <person name="Bourzgui I."/>
            <person name="Brown A."/>
            <person name="Cahill P."/>
            <person name="Channer S."/>
            <person name="Cheshatsang Y."/>
            <person name="Chuda L."/>
            <person name="Citroen M."/>
            <person name="Collymore A."/>
            <person name="Cooke P."/>
            <person name="Costello M."/>
            <person name="D'Aco K."/>
            <person name="Daza R."/>
            <person name="De Haan G."/>
            <person name="DeGray S."/>
            <person name="DeMaso C."/>
            <person name="Dhargay N."/>
            <person name="Dooley K."/>
            <person name="Dooley E."/>
            <person name="Doricent M."/>
            <person name="Dorje P."/>
            <person name="Dorjee K."/>
            <person name="Dupes A."/>
            <person name="Elong R."/>
            <person name="Falk J."/>
            <person name="Farina A."/>
            <person name="Faro S."/>
            <person name="Ferguson D."/>
            <person name="Fisher S."/>
            <person name="Foley C.D."/>
            <person name="Franke A."/>
            <person name="Friedrich D."/>
            <person name="Gadbois L."/>
            <person name="Gearin G."/>
            <person name="Gearin C.R."/>
            <person name="Giannoukos G."/>
            <person name="Goode T."/>
            <person name="Graham J."/>
            <person name="Grandbois E."/>
            <person name="Grewal S."/>
            <person name="Gyaltsen K."/>
            <person name="Hafez N."/>
            <person name="Hagos B."/>
            <person name="Hall J."/>
            <person name="Henson C."/>
            <person name="Hollinger A."/>
            <person name="Honan T."/>
            <person name="Huard M.D."/>
            <person name="Hughes L."/>
            <person name="Hurhula B."/>
            <person name="Husby M.E."/>
            <person name="Kamat A."/>
            <person name="Kanga B."/>
            <person name="Kashin S."/>
            <person name="Khazanovich D."/>
            <person name="Kisner P."/>
            <person name="Lance K."/>
            <person name="Lara M."/>
            <person name="Lee W."/>
            <person name="Lennon N."/>
            <person name="Letendre F."/>
            <person name="LeVine R."/>
            <person name="Lipovsky A."/>
            <person name="Liu X."/>
            <person name="Liu J."/>
            <person name="Liu S."/>
            <person name="Lokyitsang T."/>
            <person name="Lokyitsang Y."/>
            <person name="Lubonja R."/>
            <person name="Lui A."/>
            <person name="MacDonald P."/>
            <person name="Magnisalis V."/>
            <person name="Maru K."/>
            <person name="Matthews C."/>
            <person name="McCusker W."/>
            <person name="McDonough S."/>
            <person name="Mehta T."/>
            <person name="Meldrim J."/>
            <person name="Meneus L."/>
            <person name="Mihai O."/>
            <person name="Mihalev A."/>
            <person name="Mihova T."/>
            <person name="Mittelman R."/>
            <person name="Mlenga V."/>
            <person name="Montmayeur A."/>
            <person name="Mulrain L."/>
            <person name="Navidi A."/>
            <person name="Naylor J."/>
            <person name="Negash T."/>
            <person name="Nguyen T."/>
            <person name="Nguyen N."/>
            <person name="Nicol R."/>
            <person name="Norbu C."/>
            <person name="Norbu N."/>
            <person name="Novod N."/>
            <person name="O'Neill B."/>
            <person name="Osman S."/>
            <person name="Markiewicz E."/>
            <person name="Oyono O.L."/>
            <person name="Patti C."/>
            <person name="Phunkhang P."/>
            <person name="Pierre F."/>
            <person name="Priest M."/>
            <person name="Raghuraman S."/>
            <person name="Rege F."/>
            <person name="Reyes R."/>
            <person name="Rise C."/>
            <person name="Rogov P."/>
            <person name="Ross K."/>
            <person name="Ryan E."/>
            <person name="Settipalli S."/>
            <person name="Shea T."/>
            <person name="Sherpa N."/>
            <person name="Shi L."/>
            <person name="Shih D."/>
            <person name="Sparrow T."/>
            <person name="Spaulding J."/>
            <person name="Stalker J."/>
            <person name="Stange-Thomann N."/>
            <person name="Stavropoulos S."/>
            <person name="Stone C."/>
            <person name="Strader C."/>
            <person name="Tesfaye S."/>
            <person name="Thomson T."/>
            <person name="Thoulutsang Y."/>
            <person name="Thoulutsang D."/>
            <person name="Topham K."/>
            <person name="Topping I."/>
            <person name="Tsamla T."/>
            <person name="Vassiliev H."/>
            <person name="Vo A."/>
            <person name="Wangchuk T."/>
            <person name="Wangdi T."/>
            <person name="Weiand M."/>
            <person name="Wilkinson J."/>
            <person name="Wilson A."/>
            <person name="Yadav S."/>
            <person name="Young G."/>
            <person name="Yu Q."/>
            <person name="Zembek L."/>
            <person name="Zhong D."/>
            <person name="Zimmer A."/>
            <person name="Zwirko Z."/>
            <person name="Jaffe D.B."/>
            <person name="Alvarez P."/>
            <person name="Brockman W."/>
            <person name="Butler J."/>
            <person name="Chin C."/>
            <person name="Gnerre S."/>
            <person name="Grabherr M."/>
            <person name="Kleber M."/>
            <person name="Mauceli E."/>
            <person name="MacCallum I."/>
        </authorList>
    </citation>
    <scope>NUCLEOTIDE SEQUENCE [LARGE SCALE GENOMIC DNA]</scope>
    <source>
        <strain evidence="3">white501</strain>
    </source>
</reference>
<evidence type="ECO:0000313" key="3">
    <source>
        <dbReference type="Proteomes" id="UP000000304"/>
    </source>
</evidence>
<feature type="transmembrane region" description="Helical" evidence="1">
    <location>
        <begin position="7"/>
        <end position="25"/>
    </location>
</feature>
<evidence type="ECO:0000313" key="2">
    <source>
        <dbReference type="EMBL" id="EDX03501.1"/>
    </source>
</evidence>
<accession>B4Q8I4</accession>
<dbReference type="EMBL" id="CM000361">
    <property type="protein sequence ID" value="EDX03501.1"/>
    <property type="molecule type" value="Genomic_DNA"/>
</dbReference>
<dbReference type="Proteomes" id="UP000000304">
    <property type="component" value="Chromosome 2L"/>
</dbReference>
<dbReference type="OMA" id="IFELYYC"/>
<dbReference type="PhylomeDB" id="B4Q8I4"/>
<keyword evidence="1" id="KW-1133">Transmembrane helix</keyword>
<dbReference type="HOGENOM" id="CLU_647717_0_0_1"/>
<feature type="transmembrane region" description="Helical" evidence="1">
    <location>
        <begin position="205"/>
        <end position="222"/>
    </location>
</feature>
<proteinExistence type="predicted"/>
<feature type="transmembrane region" description="Helical" evidence="1">
    <location>
        <begin position="358"/>
        <end position="375"/>
    </location>
</feature>
<keyword evidence="1" id="KW-0812">Transmembrane</keyword>
<dbReference type="AlphaFoldDB" id="B4Q8I4"/>